<evidence type="ECO:0000313" key="3">
    <source>
        <dbReference type="Proteomes" id="UP000055024"/>
    </source>
</evidence>
<keyword evidence="1" id="KW-0472">Membrane</keyword>
<comment type="caution">
    <text evidence="2">The sequence shown here is derived from an EMBL/GenBank/DDBJ whole genome shotgun (WGS) entry which is preliminary data.</text>
</comment>
<protein>
    <submittedName>
        <fullName evidence="2">Uncharacterized protein</fullName>
    </submittedName>
</protein>
<keyword evidence="3" id="KW-1185">Reference proteome</keyword>
<dbReference type="EMBL" id="JYDP01000256">
    <property type="protein sequence ID" value="KRZ01860.1"/>
    <property type="molecule type" value="Genomic_DNA"/>
</dbReference>
<dbReference type="AlphaFoldDB" id="A0A0V1GVN2"/>
<dbReference type="Proteomes" id="UP000055024">
    <property type="component" value="Unassembled WGS sequence"/>
</dbReference>
<feature type="transmembrane region" description="Helical" evidence="1">
    <location>
        <begin position="21"/>
        <end position="40"/>
    </location>
</feature>
<evidence type="ECO:0000313" key="2">
    <source>
        <dbReference type="EMBL" id="KRZ01860.1"/>
    </source>
</evidence>
<keyword evidence="1" id="KW-1133">Transmembrane helix</keyword>
<reference evidence="2 3" key="1">
    <citation type="submission" date="2015-01" db="EMBL/GenBank/DDBJ databases">
        <title>Evolution of Trichinella species and genotypes.</title>
        <authorList>
            <person name="Korhonen P.K."/>
            <person name="Edoardo P."/>
            <person name="Giuseppe L.R."/>
            <person name="Gasser R.B."/>
        </authorList>
    </citation>
    <scope>NUCLEOTIDE SEQUENCE [LARGE SCALE GENOMIC DNA]</scope>
    <source>
        <strain evidence="2">ISS1029</strain>
    </source>
</reference>
<accession>A0A0V1GVN2</accession>
<sequence length="103" mass="12053">MVSFVKDEWLRPRWHWRSVRISAWTSFSLAFFMASLEISLRPRQFLALSIRDRCRPATALDTASSLVAILERPSPTRDAYCVARRFSPKPPSFRGRYRSIANY</sequence>
<proteinExistence type="predicted"/>
<name>A0A0V1GVN2_9BILA</name>
<evidence type="ECO:0000256" key="1">
    <source>
        <dbReference type="SAM" id="Phobius"/>
    </source>
</evidence>
<organism evidence="2 3">
    <name type="scientific">Trichinella zimbabwensis</name>
    <dbReference type="NCBI Taxonomy" id="268475"/>
    <lineage>
        <taxon>Eukaryota</taxon>
        <taxon>Metazoa</taxon>
        <taxon>Ecdysozoa</taxon>
        <taxon>Nematoda</taxon>
        <taxon>Enoplea</taxon>
        <taxon>Dorylaimia</taxon>
        <taxon>Trichinellida</taxon>
        <taxon>Trichinellidae</taxon>
        <taxon>Trichinella</taxon>
    </lineage>
</organism>
<keyword evidence="1" id="KW-0812">Transmembrane</keyword>
<gene>
    <name evidence="2" type="ORF">T11_8799</name>
</gene>